<evidence type="ECO:0000313" key="3">
    <source>
        <dbReference type="Proteomes" id="UP000316429"/>
    </source>
</evidence>
<dbReference type="CDD" id="cd00130">
    <property type="entry name" value="PAS"/>
    <property type="match status" value="1"/>
</dbReference>
<organism evidence="2 3">
    <name type="scientific">Rhizobium glycinendophyticum</name>
    <dbReference type="NCBI Taxonomy" id="2589807"/>
    <lineage>
        <taxon>Bacteria</taxon>
        <taxon>Pseudomonadati</taxon>
        <taxon>Pseudomonadota</taxon>
        <taxon>Alphaproteobacteria</taxon>
        <taxon>Hyphomicrobiales</taxon>
        <taxon>Rhizobiaceae</taxon>
        <taxon>Rhizobium/Agrobacterium group</taxon>
        <taxon>Rhizobium</taxon>
    </lineage>
</organism>
<dbReference type="PANTHER" id="PTHR44757:SF2">
    <property type="entry name" value="BIOFILM ARCHITECTURE MAINTENANCE PROTEIN MBAA"/>
    <property type="match status" value="1"/>
</dbReference>
<evidence type="ECO:0000259" key="1">
    <source>
        <dbReference type="PROSITE" id="PS50887"/>
    </source>
</evidence>
<dbReference type="SUPFAM" id="SSF55785">
    <property type="entry name" value="PYP-like sensor domain (PAS domain)"/>
    <property type="match status" value="2"/>
</dbReference>
<dbReference type="InterPro" id="IPR029787">
    <property type="entry name" value="Nucleotide_cyclase"/>
</dbReference>
<dbReference type="InterPro" id="IPR035965">
    <property type="entry name" value="PAS-like_dom_sf"/>
</dbReference>
<name>A0A504U512_9HYPH</name>
<dbReference type="Pfam" id="PF13426">
    <property type="entry name" value="PAS_9"/>
    <property type="match status" value="2"/>
</dbReference>
<dbReference type="Proteomes" id="UP000316429">
    <property type="component" value="Unassembled WGS sequence"/>
</dbReference>
<evidence type="ECO:0000313" key="2">
    <source>
        <dbReference type="EMBL" id="TPP09539.1"/>
    </source>
</evidence>
<dbReference type="PROSITE" id="PS50887">
    <property type="entry name" value="GGDEF"/>
    <property type="match status" value="1"/>
</dbReference>
<dbReference type="SMART" id="SM00267">
    <property type="entry name" value="GGDEF"/>
    <property type="match status" value="1"/>
</dbReference>
<dbReference type="PANTHER" id="PTHR44757">
    <property type="entry name" value="DIGUANYLATE CYCLASE DGCP"/>
    <property type="match status" value="1"/>
</dbReference>
<dbReference type="InterPro" id="IPR000014">
    <property type="entry name" value="PAS"/>
</dbReference>
<dbReference type="EMBL" id="VFYP01000001">
    <property type="protein sequence ID" value="TPP09539.1"/>
    <property type="molecule type" value="Genomic_DNA"/>
</dbReference>
<dbReference type="NCBIfam" id="TIGR00254">
    <property type="entry name" value="GGDEF"/>
    <property type="match status" value="1"/>
</dbReference>
<dbReference type="CDD" id="cd01949">
    <property type="entry name" value="GGDEF"/>
    <property type="match status" value="1"/>
</dbReference>
<dbReference type="AlphaFoldDB" id="A0A504U512"/>
<reference evidence="2 3" key="1">
    <citation type="submission" date="2019-06" db="EMBL/GenBank/DDBJ databases">
        <title>Rhizobium sp. CL12 isolated from roots of soybean.</title>
        <authorList>
            <person name="Wang C."/>
        </authorList>
    </citation>
    <scope>NUCLEOTIDE SEQUENCE [LARGE SCALE GENOMIC DNA]</scope>
    <source>
        <strain evidence="2 3">CL12</strain>
    </source>
</reference>
<dbReference type="InterPro" id="IPR043128">
    <property type="entry name" value="Rev_trsase/Diguanyl_cyclase"/>
</dbReference>
<proteinExistence type="predicted"/>
<gene>
    <name evidence="2" type="ORF">FJQ55_01290</name>
</gene>
<dbReference type="InterPro" id="IPR052155">
    <property type="entry name" value="Biofilm_reg_signaling"/>
</dbReference>
<feature type="domain" description="GGDEF" evidence="1">
    <location>
        <begin position="350"/>
        <end position="483"/>
    </location>
</feature>
<keyword evidence="3" id="KW-1185">Reference proteome</keyword>
<dbReference type="SUPFAM" id="SSF55073">
    <property type="entry name" value="Nucleotide cyclase"/>
    <property type="match status" value="1"/>
</dbReference>
<accession>A0A504U512</accession>
<dbReference type="OrthoDB" id="9789238at2"/>
<protein>
    <submittedName>
        <fullName evidence="2">Sensor domain-containing diguanylate cyclase</fullName>
    </submittedName>
</protein>
<dbReference type="Gene3D" id="3.30.450.20">
    <property type="entry name" value="PAS domain"/>
    <property type="match status" value="2"/>
</dbReference>
<comment type="caution">
    <text evidence="2">The sequence shown here is derived from an EMBL/GenBank/DDBJ whole genome shotgun (WGS) entry which is preliminary data.</text>
</comment>
<sequence>MTNSVDANIFELAPIAMWIEDFSGVKAQFDTWRAGGVTDLRNFLKQDVSRVAECSAKIRILKVNRKTLELFEAADLEELSGNLDKVFRDDMWETHINELTDLWDGKTEFVGATANYTLTGRRLDIQLRGSVLPGHEETLTQVLVTTEDVTDREDARRAELENRRYAEGVFEHSPVSLWIEDFSSIRNLIEDVRSRGIEDFRVFTDVHPEFVRQCMSEIRVLDVNQATLDLFGAPDRHTLLMRQGEIFRDEMEKPFREQLIDLWDGRLFHSREVVNYALDGNVRHILLNFAVFPGHERDWSRVQVALTDITARKKAEAYLEYLGKHDILTKLHNRAFYTDELNRLERKSLRPVSAIVIDLNGLKEANDERGHDAGDQLLRRFGEVLNSVVKAPHHAMRIGGDEFALLMPGADQQAAQGMVETIHEILKINNQFYSDAALSISIGTATSEPGESMEALMKRADDAMYENKRSFYAGKSTAEGRRARS</sequence>
<dbReference type="RefSeq" id="WP_140825927.1">
    <property type="nucleotide sequence ID" value="NZ_VFYP01000001.1"/>
</dbReference>
<dbReference type="Gene3D" id="3.30.70.270">
    <property type="match status" value="1"/>
</dbReference>
<dbReference type="Pfam" id="PF00990">
    <property type="entry name" value="GGDEF"/>
    <property type="match status" value="1"/>
</dbReference>
<dbReference type="InterPro" id="IPR000160">
    <property type="entry name" value="GGDEF_dom"/>
</dbReference>